<protein>
    <submittedName>
        <fullName evidence="2">Uncharacterized protein</fullName>
    </submittedName>
</protein>
<accession>A0A151XFK7</accession>
<proteinExistence type="predicted"/>
<name>A0A151XFK7_9HYME</name>
<gene>
    <name evidence="2" type="ORF">ALC60_01768</name>
</gene>
<evidence type="ECO:0000256" key="1">
    <source>
        <dbReference type="SAM" id="MobiDB-lite"/>
    </source>
</evidence>
<dbReference type="EMBL" id="KQ982182">
    <property type="protein sequence ID" value="KYQ59182.1"/>
    <property type="molecule type" value="Genomic_DNA"/>
</dbReference>
<dbReference type="AlphaFoldDB" id="A0A151XFK7"/>
<reference evidence="2 3" key="1">
    <citation type="submission" date="2015-09" db="EMBL/GenBank/DDBJ databases">
        <title>Trachymyrmex zeteki WGS genome.</title>
        <authorList>
            <person name="Nygaard S."/>
            <person name="Hu H."/>
            <person name="Boomsma J."/>
            <person name="Zhang G."/>
        </authorList>
    </citation>
    <scope>NUCLEOTIDE SEQUENCE [LARGE SCALE GENOMIC DNA]</scope>
    <source>
        <strain evidence="2">Tzet28-1</strain>
        <tissue evidence="2">Whole body</tissue>
    </source>
</reference>
<keyword evidence="3" id="KW-1185">Reference proteome</keyword>
<sequence>MYREKTAAATRAYTNPRSRESANQEPNGEPLTDSKVCRQSGRFSCLRTLELFGRVFQNFSSHNAFANTFFAAPLRGTRAIATNEF</sequence>
<evidence type="ECO:0000313" key="3">
    <source>
        <dbReference type="Proteomes" id="UP000075809"/>
    </source>
</evidence>
<organism evidence="2 3">
    <name type="scientific">Mycetomoellerius zeteki</name>
    <dbReference type="NCBI Taxonomy" id="64791"/>
    <lineage>
        <taxon>Eukaryota</taxon>
        <taxon>Metazoa</taxon>
        <taxon>Ecdysozoa</taxon>
        <taxon>Arthropoda</taxon>
        <taxon>Hexapoda</taxon>
        <taxon>Insecta</taxon>
        <taxon>Pterygota</taxon>
        <taxon>Neoptera</taxon>
        <taxon>Endopterygota</taxon>
        <taxon>Hymenoptera</taxon>
        <taxon>Apocrita</taxon>
        <taxon>Aculeata</taxon>
        <taxon>Formicoidea</taxon>
        <taxon>Formicidae</taxon>
        <taxon>Myrmicinae</taxon>
        <taxon>Mycetomoellerius</taxon>
    </lineage>
</organism>
<feature type="region of interest" description="Disordered" evidence="1">
    <location>
        <begin position="1"/>
        <end position="35"/>
    </location>
</feature>
<dbReference type="Proteomes" id="UP000075809">
    <property type="component" value="Unassembled WGS sequence"/>
</dbReference>
<evidence type="ECO:0000313" key="2">
    <source>
        <dbReference type="EMBL" id="KYQ59182.1"/>
    </source>
</evidence>